<keyword evidence="3 5" id="KW-1133">Transmembrane helix</keyword>
<keyword evidence="2 5" id="KW-0812">Transmembrane</keyword>
<comment type="subcellular location">
    <subcellularLocation>
        <location evidence="1">Endomembrane system</location>
        <topology evidence="1">Multi-pass membrane protein</topology>
    </subcellularLocation>
</comment>
<dbReference type="Proteomes" id="UP001501480">
    <property type="component" value="Unassembled WGS sequence"/>
</dbReference>
<dbReference type="SMART" id="SM00752">
    <property type="entry name" value="HTTM"/>
    <property type="match status" value="1"/>
</dbReference>
<dbReference type="RefSeq" id="WP_344329427.1">
    <property type="nucleotide sequence ID" value="NZ_BAAAPY010000010.1"/>
</dbReference>
<keyword evidence="4 5" id="KW-0472">Membrane</keyword>
<dbReference type="EMBL" id="BAAAPY010000010">
    <property type="protein sequence ID" value="GAA2083343.1"/>
    <property type="molecule type" value="Genomic_DNA"/>
</dbReference>
<sequence length="324" mass="36630">MRQLLEPATTWLMEAKHARRGLAVTRIVLGLIVWTQLLVNLPDRHYTWGDGTAWSEPIRSLDAWPSFLGAFVAADGRLFDLLYLATIASGFLLMLGWHTRTMTAATLLLWLSMYTTNPFVGSGGDAVLRMVLLYLCFTESGAFWSLDARRGRPTPRLPEWFGTTLHNLAVVLIIHQVVIVYVASALWKVQSPVWLDGTAVYFPLQVEAYSPWRDLLHPITSAEPIVLAATWVSVAIQLMFPVLLLYRPLRAIALVMITGMHLSIGLAMGIMYFSLVMIAVDMMLVSDVTWRRIEHEVRRRVGRDRWNDGDERLVRSATEPVRGD</sequence>
<evidence type="ECO:0000256" key="5">
    <source>
        <dbReference type="SAM" id="Phobius"/>
    </source>
</evidence>
<dbReference type="PANTHER" id="PTHR39535:SF2">
    <property type="entry name" value="HTTM DOMAIN-CONTAINING PROTEIN"/>
    <property type="match status" value="1"/>
</dbReference>
<evidence type="ECO:0000256" key="1">
    <source>
        <dbReference type="ARBA" id="ARBA00004127"/>
    </source>
</evidence>
<organism evidence="7 8">
    <name type="scientific">Aeromicrobium halocynthiae</name>
    <dbReference type="NCBI Taxonomy" id="560557"/>
    <lineage>
        <taxon>Bacteria</taxon>
        <taxon>Bacillati</taxon>
        <taxon>Actinomycetota</taxon>
        <taxon>Actinomycetes</taxon>
        <taxon>Propionibacteriales</taxon>
        <taxon>Nocardioidaceae</taxon>
        <taxon>Aeromicrobium</taxon>
    </lineage>
</organism>
<feature type="transmembrane region" description="Helical" evidence="5">
    <location>
        <begin position="104"/>
        <end position="120"/>
    </location>
</feature>
<feature type="domain" description="HTTM-like" evidence="6">
    <location>
        <begin position="14"/>
        <end position="289"/>
    </location>
</feature>
<dbReference type="PANTHER" id="PTHR39535">
    <property type="entry name" value="SPORULATION-DELAYING PROTEIN SDPB"/>
    <property type="match status" value="1"/>
</dbReference>
<feature type="transmembrane region" description="Helical" evidence="5">
    <location>
        <begin position="126"/>
        <end position="146"/>
    </location>
</feature>
<evidence type="ECO:0000256" key="2">
    <source>
        <dbReference type="ARBA" id="ARBA00022692"/>
    </source>
</evidence>
<feature type="transmembrane region" description="Helical" evidence="5">
    <location>
        <begin position="21"/>
        <end position="39"/>
    </location>
</feature>
<accession>A0ABN2W4A6</accession>
<feature type="transmembrane region" description="Helical" evidence="5">
    <location>
        <begin position="253"/>
        <end position="280"/>
    </location>
</feature>
<reference evidence="7 8" key="1">
    <citation type="journal article" date="2019" name="Int. J. Syst. Evol. Microbiol.">
        <title>The Global Catalogue of Microorganisms (GCM) 10K type strain sequencing project: providing services to taxonomists for standard genome sequencing and annotation.</title>
        <authorList>
            <consortium name="The Broad Institute Genomics Platform"/>
            <consortium name="The Broad Institute Genome Sequencing Center for Infectious Disease"/>
            <person name="Wu L."/>
            <person name="Ma J."/>
        </authorList>
    </citation>
    <scope>NUCLEOTIDE SEQUENCE [LARGE SCALE GENOMIC DNA]</scope>
    <source>
        <strain evidence="7 8">JCM 15749</strain>
    </source>
</reference>
<comment type="caution">
    <text evidence="7">The sequence shown here is derived from an EMBL/GenBank/DDBJ whole genome shotgun (WGS) entry which is preliminary data.</text>
</comment>
<dbReference type="InterPro" id="IPR052964">
    <property type="entry name" value="Sporulation_signal_mat"/>
</dbReference>
<dbReference type="Pfam" id="PF05090">
    <property type="entry name" value="HTTM"/>
    <property type="match status" value="1"/>
</dbReference>
<protein>
    <recommendedName>
        <fullName evidence="6">HTTM-like domain-containing protein</fullName>
    </recommendedName>
</protein>
<evidence type="ECO:0000259" key="6">
    <source>
        <dbReference type="SMART" id="SM00752"/>
    </source>
</evidence>
<evidence type="ECO:0000313" key="7">
    <source>
        <dbReference type="EMBL" id="GAA2083343.1"/>
    </source>
</evidence>
<feature type="transmembrane region" description="Helical" evidence="5">
    <location>
        <begin position="81"/>
        <end position="97"/>
    </location>
</feature>
<gene>
    <name evidence="7" type="ORF">GCM10009821_25550</name>
</gene>
<feature type="transmembrane region" description="Helical" evidence="5">
    <location>
        <begin position="225"/>
        <end position="246"/>
    </location>
</feature>
<name>A0ABN2W4A6_9ACTN</name>
<dbReference type="InterPro" id="IPR053934">
    <property type="entry name" value="HTTM_dom"/>
</dbReference>
<evidence type="ECO:0000256" key="4">
    <source>
        <dbReference type="ARBA" id="ARBA00023136"/>
    </source>
</evidence>
<proteinExistence type="predicted"/>
<dbReference type="InterPro" id="IPR011020">
    <property type="entry name" value="HTTM-like"/>
</dbReference>
<evidence type="ECO:0000256" key="3">
    <source>
        <dbReference type="ARBA" id="ARBA00022989"/>
    </source>
</evidence>
<feature type="transmembrane region" description="Helical" evidence="5">
    <location>
        <begin position="167"/>
        <end position="187"/>
    </location>
</feature>
<evidence type="ECO:0000313" key="8">
    <source>
        <dbReference type="Proteomes" id="UP001501480"/>
    </source>
</evidence>
<keyword evidence="8" id="KW-1185">Reference proteome</keyword>